<feature type="signal peptide" evidence="1">
    <location>
        <begin position="1"/>
        <end position="28"/>
    </location>
</feature>
<sequence>MPAAILRCGRIVALAALGLAGAAPSARAGCNWADVVKADEARASTVRAGALRTYFVEGDPNKGCPDPSPACRGRAYLTDGDAVLTSRSAGGFTCAGFTSAKGVLTTGWLPTGALAALPETAVAPADLVGHWIGQDADLTIAPGAGDALAVKGEASWGRSDARRGGEGPFHIGAVAGTARPENGVLAFTMGEDKTLPYAAGDPDDCRVRLWRRGPYLVVRDNNACGGANVSFTGLYARRSAAPPPR</sequence>
<reference evidence="2" key="1">
    <citation type="submission" date="2023-07" db="EMBL/GenBank/DDBJ databases">
        <title>Genomic Encyclopedia of Type Strains, Phase IV (KMG-IV): sequencing the most valuable type-strain genomes for metagenomic binning, comparative biology and taxonomic classification.</title>
        <authorList>
            <person name="Goeker M."/>
        </authorList>
    </citation>
    <scope>NUCLEOTIDE SEQUENCE</scope>
    <source>
        <strain evidence="2">DSM 19569</strain>
    </source>
</reference>
<accession>A0AAJ1TXI1</accession>
<dbReference type="AlphaFoldDB" id="A0AAJ1TXI1"/>
<gene>
    <name evidence="2" type="ORF">QO001_005546</name>
</gene>
<protein>
    <submittedName>
        <fullName evidence="2">Uncharacterized protein</fullName>
    </submittedName>
</protein>
<evidence type="ECO:0000256" key="1">
    <source>
        <dbReference type="SAM" id="SignalP"/>
    </source>
</evidence>
<feature type="chain" id="PRO_5042535990" evidence="1">
    <location>
        <begin position="29"/>
        <end position="245"/>
    </location>
</feature>
<proteinExistence type="predicted"/>
<dbReference type="Proteomes" id="UP001223420">
    <property type="component" value="Unassembled WGS sequence"/>
</dbReference>
<comment type="caution">
    <text evidence="2">The sequence shown here is derived from an EMBL/GenBank/DDBJ whole genome shotgun (WGS) entry which is preliminary data.</text>
</comment>
<evidence type="ECO:0000313" key="2">
    <source>
        <dbReference type="EMBL" id="MDQ0546594.1"/>
    </source>
</evidence>
<name>A0AAJ1TXI1_9HYPH</name>
<dbReference type="EMBL" id="JAUSWL010000015">
    <property type="protein sequence ID" value="MDQ0546594.1"/>
    <property type="molecule type" value="Genomic_DNA"/>
</dbReference>
<dbReference type="RefSeq" id="WP_230367853.1">
    <property type="nucleotide sequence ID" value="NZ_JAJALK010000016.1"/>
</dbReference>
<organism evidence="2 3">
    <name type="scientific">Methylobacterium brachiatum</name>
    <dbReference type="NCBI Taxonomy" id="269660"/>
    <lineage>
        <taxon>Bacteria</taxon>
        <taxon>Pseudomonadati</taxon>
        <taxon>Pseudomonadota</taxon>
        <taxon>Alphaproteobacteria</taxon>
        <taxon>Hyphomicrobiales</taxon>
        <taxon>Methylobacteriaceae</taxon>
        <taxon>Methylobacterium</taxon>
    </lineage>
</organism>
<evidence type="ECO:0000313" key="3">
    <source>
        <dbReference type="Proteomes" id="UP001223420"/>
    </source>
</evidence>
<keyword evidence="1" id="KW-0732">Signal</keyword>